<dbReference type="InterPro" id="IPR025684">
    <property type="entry name" value="SprA_N_dom"/>
</dbReference>
<feature type="domain" description="Gliding motility protein SprA N-terminal" evidence="3">
    <location>
        <begin position="1101"/>
        <end position="1616"/>
    </location>
</feature>
<dbReference type="RefSeq" id="WP_126679356.1">
    <property type="nucleotide sequence ID" value="NZ_RYYU01000001.1"/>
</dbReference>
<feature type="chain" id="PRO_5018703420" evidence="2">
    <location>
        <begin position="22"/>
        <end position="2517"/>
    </location>
</feature>
<dbReference type="Pfam" id="PF14349">
    <property type="entry name" value="SprA_N"/>
    <property type="match status" value="2"/>
</dbReference>
<reference evidence="4 5" key="1">
    <citation type="submission" date="2018-12" db="EMBL/GenBank/DDBJ databases">
        <title>Genome sequencing of Prevotella sp. KCOM 3155 (= JS262).</title>
        <authorList>
            <person name="Kook J.-K."/>
            <person name="Park S.-N."/>
            <person name="Lim Y.K."/>
        </authorList>
    </citation>
    <scope>NUCLEOTIDE SEQUENCE [LARGE SCALE GENOMIC DNA]</scope>
    <source>
        <strain evidence="4 5">KCOM 3155</strain>
    </source>
</reference>
<evidence type="ECO:0000313" key="4">
    <source>
        <dbReference type="EMBL" id="RUL60264.1"/>
    </source>
</evidence>
<keyword evidence="2" id="KW-0732">Signal</keyword>
<keyword evidence="5" id="KW-1185">Reference proteome</keyword>
<dbReference type="Proteomes" id="UP000278983">
    <property type="component" value="Unassembled WGS sequence"/>
</dbReference>
<feature type="signal peptide" evidence="2">
    <location>
        <begin position="1"/>
        <end position="21"/>
    </location>
</feature>
<name>A0A3S0WLJ7_9BACT</name>
<dbReference type="InterPro" id="IPR026377">
    <property type="entry name" value="Cell_surface_SprA"/>
</dbReference>
<dbReference type="OrthoDB" id="9806090at2"/>
<comment type="caution">
    <text evidence="4">The sequence shown here is derived from an EMBL/GenBank/DDBJ whole genome shotgun (WGS) entry which is preliminary data.</text>
</comment>
<feature type="region of interest" description="Disordered" evidence="1">
    <location>
        <begin position="1913"/>
        <end position="1938"/>
    </location>
</feature>
<feature type="region of interest" description="Disordered" evidence="1">
    <location>
        <begin position="1150"/>
        <end position="1173"/>
    </location>
</feature>
<gene>
    <name evidence="4" type="primary">sprA</name>
    <name evidence="4" type="ORF">EHV08_11260</name>
</gene>
<feature type="compositionally biased region" description="Basic and acidic residues" evidence="1">
    <location>
        <begin position="1927"/>
        <end position="1938"/>
    </location>
</feature>
<feature type="region of interest" description="Disordered" evidence="1">
    <location>
        <begin position="2402"/>
        <end position="2430"/>
    </location>
</feature>
<feature type="region of interest" description="Disordered" evidence="1">
    <location>
        <begin position="36"/>
        <end position="59"/>
    </location>
</feature>
<evidence type="ECO:0000259" key="3">
    <source>
        <dbReference type="Pfam" id="PF14349"/>
    </source>
</evidence>
<sequence>MRNLKKIYILLLAAVSINVLAWNVAPLLQDDLTRRSTNRVRDPRPDDKNDKKDKKDDKKKEIQELIIDNEDSIPDSLLNPRWSIQRISPITFDDLIRNPADLKLPDNMRHNVLYNDTLNRYIIGSKIADTYVNAPIMMTPEEYWRWSEKQERDSFFRFKNSEILQKEGKEKFDFTDMHFDLGPAEKIFGPGGVRIKTQGTAELKFGATLKNIDNPSLPIRHRRTTTMDFDEKINLNVSGKVGDKVNMNLNYNTDATLDFDAQNIKLKYEGKEDEIIKLVEAGNVSFPSNSTLVRGASSLFGIRTDLQFGRLKLQTVLSQKKSSSKSVSSRGGVQLTPFEIDAANYEENRHFFLSFYFRDRYDASMRTLPNVMTGVTLNRIEIWVTNKTGTTTNTRNIIALPRLGEGPGGMVPSNSANNLYSQLTTTYASARDIDMSSSVLDAVFTGGTDYEKLQSARLLSPSEYSVNQALGYISLRTALQTDQVLAVAYEYTYGGTTYQVGEFASDITDVSQALFVKSLKNTSNNPKQENWDLMMKNVYYLATSIDKDKFRLDVKFQSDTAGVYLSYLPEPQVKDQTLIKILGADRLDNNMKAHPNGYFDFVEGYTVSNGRVFLPSAEPFGDYLYKYLTQKGVNAGVAKKYCFTELYDSTKNVAKQIAEKDKYILQGQFRGTLANVISLGAYNVPQGSVVVTAGGVTLTEGSDYSVDYSAGEVTILNQSIIDAGTAVNVSLESMSDYAQQRKTMVGLNWQYDFSKNFQLSGTFQHLSEQALTTKVAMGSEPLNNTLWGVNLNWKQESQWLTNLLDKIPFLHCTQPSNISFTGEFAQLFAGKASGTQDNASYLDDFENTKNAIDVSAPTSWIMSSVPTMFNEYNDKTTLKSGFNRALLSWYNIDRLFTNRSSSLTPGHIKSDLNQLSNHYVREVYVDELYPNRDQSSYNGATSTLPILNLAYYPSERGAYNFDPQLNSDGTLPNPKQRWGGMMRKLDTNDFETANIEYIEFWMLDPFIYTRENGTATRHSGSLFLNLGEMSEDILRDGKKFYESGMPVDGSQSFTTTQWGKIPTQSTVTYAFATTNGSRRLQDVGYNGLTDQEEKQFTTYQDYLNAVRLNVTGAALDSIMADPANDNYHYFRGRDYDQIEAPILKRYKRINMPQGNSPDDDMRTENYDTSYKTTPDVEDINQDYTLNEYEKYFQYRVAIHPDSLIVGENFIVDKRETTRTLRNGNRETVNWYQFRIPIREFTSRVGNISDFSSIRFMRMFMTGFERPVVLRFGSLDLVRGEWRVYQQQLGANGSGRMAVSAVNIEENNDKTPVNYVLPPGIRREQDPTQPQLTESNEQALAIQVNNLSNDESKAVYKNTTVDLRQYKRLQMFVHANAFENNSTDLHDNQLAVFVRLGSDYKSNYYEYLIPLKLTPAGKYDRYSSADCRAVWPEENMLDIDLSVFTNLKKARNIAKAGGMASYNREYSEYDSKRPNNRVTIMGNPTLGEVKTMIIGVRNLDRNNKSGEVWINELRMLEYNNEGGWAAQAALNVQLSDVGTVNATGKYMTEGFGGLEEGVMQRSQDNYKTYSVTANIELGKFFPDKAKVSAPLYYSVTKEETRPKYNPLDTDMRLDDALESAKNAHERDSIESIAVTKTTNTNFSLSNVRIGIATKAHPMPYDPANFSFSYSHSHSYTSGETTIYEKEDKWRGSMNYSYTPVYKSFEPFKKLIKGNSRWFDILKRFGLNWLPQNVAFNTEIIRNYYELQERDMENLGGSQLPLTFSEQFLWNRDFSIRWDLTKNLHLNFQSATHAEIEEPYTPINKDLYPDQYAAWKDSVKMSLRNLGSPLDYNQSFSLSYQLPLNLIPIFDWVNADASYNSTYRWVRGSSLENGTSLGNTISNNRNLSINGSFNLERLYNHIPFLKKTNERFNMSFSSSSKKNKTKKRDKVEDKENIKEKEALPKNQRSYEQEITLLPDTVITVAHGRKSKRLIVSAKTKEGKAFPLKYKLDGLDNIKITSKVDSATTLKVIVTAKPPLDDKNWYKTAQCMARVLMMVRSLNISYRNQYAMSLPGFLPNVGDIFGQRSGDILSPGLDFAFGLTGDSYLAKAAENGWLLMNDSVATPATTSNNIDLQLRMTLEPVKNLKIDLNAARTENRASSIQYMYEGRPTTRSGTFSMTTISLNSAFEGMGSATSGYHSATFERFCRSLEGFRNRVESQYEGMPYPANSALAGRTYSSQAGLGRLGLYSSDVMIPAFLAAYTSGNGSGLSIFPTLAKLLPNWTVRYSGLSQLPWFRDVFKSVNVNHSYKSIYSVGSYSTYSTFQEHINGLGFINDPTTSMPVPSSMYNISTVSITEMFSPLLGVDVTLQNNMTWKLEYRKSRNLSLSMTSIQLSEVYSNDWVLGMGYKIADFKFFGGGNHRRLKSSKKNDGKDSEENASASRSNSKNKGISHDLNLRLDLSYRSQASIVRDIASMTSSASSGNTAFKLAFHADYTLSSLLTMTFYYDCQTNTPLLTSSSYPTTTQDFGMALKFSLTR</sequence>
<dbReference type="EMBL" id="RYYU01000001">
    <property type="protein sequence ID" value="RUL60264.1"/>
    <property type="molecule type" value="Genomic_DNA"/>
</dbReference>
<evidence type="ECO:0000256" key="2">
    <source>
        <dbReference type="SAM" id="SignalP"/>
    </source>
</evidence>
<feature type="domain" description="Gliding motility protein SprA N-terminal" evidence="3">
    <location>
        <begin position="116"/>
        <end position="390"/>
    </location>
</feature>
<evidence type="ECO:0000313" key="5">
    <source>
        <dbReference type="Proteomes" id="UP000278983"/>
    </source>
</evidence>
<protein>
    <submittedName>
        <fullName evidence="4">Cell surface protein SprA</fullName>
    </submittedName>
</protein>
<proteinExistence type="predicted"/>
<organism evidence="4 5">
    <name type="scientific">Prevotella koreensis</name>
    <dbReference type="NCBI Taxonomy" id="2490854"/>
    <lineage>
        <taxon>Bacteria</taxon>
        <taxon>Pseudomonadati</taxon>
        <taxon>Bacteroidota</taxon>
        <taxon>Bacteroidia</taxon>
        <taxon>Bacteroidales</taxon>
        <taxon>Prevotellaceae</taxon>
        <taxon>Prevotella</taxon>
    </lineage>
</organism>
<evidence type="ECO:0000256" key="1">
    <source>
        <dbReference type="SAM" id="MobiDB-lite"/>
    </source>
</evidence>
<feature type="compositionally biased region" description="Low complexity" evidence="1">
    <location>
        <begin position="2417"/>
        <end position="2428"/>
    </location>
</feature>
<accession>A0A3S0WLJ7</accession>
<dbReference type="NCBIfam" id="TIGR04189">
    <property type="entry name" value="surface_SprA"/>
    <property type="match status" value="1"/>
</dbReference>